<sequence>MTKEQTILSKLGRTEEMLAGLAAHAEQLARRGIDAAFITKLTTAHGNARDAHTEQLAFKARMMEKTNECQRRLDEMLDLYSEARKQVKIELPTETWREFGIVNQR</sequence>
<reference evidence="1 2" key="1">
    <citation type="submission" date="2019-03" db="EMBL/GenBank/DDBJ databases">
        <title>Genomic Encyclopedia of Type Strains, Phase IV (KMG-IV): sequencing the most valuable type-strain genomes for metagenomic binning, comparative biology and taxonomic classification.</title>
        <authorList>
            <person name="Goeker M."/>
        </authorList>
    </citation>
    <scope>NUCLEOTIDE SEQUENCE [LARGE SCALE GENOMIC DNA]</scope>
    <source>
        <strain evidence="1 2">LX-B</strain>
    </source>
</reference>
<proteinExistence type="predicted"/>
<accession>A0A4V2QEL0</accession>
<dbReference type="EMBL" id="SLUN01000013">
    <property type="protein sequence ID" value="TCL68467.1"/>
    <property type="molecule type" value="Genomic_DNA"/>
</dbReference>
<evidence type="ECO:0000313" key="1">
    <source>
        <dbReference type="EMBL" id="TCL68467.1"/>
    </source>
</evidence>
<evidence type="ECO:0000313" key="2">
    <source>
        <dbReference type="Proteomes" id="UP000295008"/>
    </source>
</evidence>
<dbReference type="Proteomes" id="UP000295008">
    <property type="component" value="Unassembled WGS sequence"/>
</dbReference>
<keyword evidence="2" id="KW-1185">Reference proteome</keyword>
<name>A0A4V2QEL0_HYDET</name>
<protein>
    <submittedName>
        <fullName evidence="1">Uncharacterized protein</fullName>
    </submittedName>
</protein>
<dbReference type="RefSeq" id="WP_132014458.1">
    <property type="nucleotide sequence ID" value="NZ_SLUN01000013.1"/>
</dbReference>
<gene>
    <name evidence="1" type="ORF">EDC14_10136</name>
</gene>
<dbReference type="AlphaFoldDB" id="A0A4V2QEL0"/>
<comment type="caution">
    <text evidence="1">The sequence shown here is derived from an EMBL/GenBank/DDBJ whole genome shotgun (WGS) entry which is preliminary data.</text>
</comment>
<organism evidence="1 2">
    <name type="scientific">Hydrogenispora ethanolica</name>
    <dbReference type="NCBI Taxonomy" id="1082276"/>
    <lineage>
        <taxon>Bacteria</taxon>
        <taxon>Bacillati</taxon>
        <taxon>Bacillota</taxon>
        <taxon>Hydrogenispora</taxon>
    </lineage>
</organism>